<evidence type="ECO:0000256" key="1">
    <source>
        <dbReference type="SAM" id="Phobius"/>
    </source>
</evidence>
<proteinExistence type="predicted"/>
<name>A0ABV4YM53_9BACI</name>
<dbReference type="InterPro" id="IPR021338">
    <property type="entry name" value="DUF2953"/>
</dbReference>
<accession>A0ABV4YM53</accession>
<reference evidence="2 3" key="1">
    <citation type="submission" date="2024-05" db="EMBL/GenBank/DDBJ databases">
        <authorList>
            <person name="Venkateswaran K."/>
        </authorList>
    </citation>
    <scope>NUCLEOTIDE SEQUENCE [LARGE SCALE GENOMIC DNA]</scope>
    <source>
        <strain evidence="2 3">179-C4-2-HS</strain>
    </source>
</reference>
<dbReference type="RefSeq" id="WP_306076222.1">
    <property type="nucleotide sequence ID" value="NZ_JAROBZ020000001.1"/>
</dbReference>
<sequence>MNWLVIALIIIILFILLIIFSKLTIRLNYFHHNDNDELQIQFRIWFGLIRYTMNVPLVKIDDDSPSIVVKGNTKMGDSSEKQSPTKEAQITKDGIKSNFTNAKEIFQHVVNVNIIVKKFMKKIVIKHFEWHSLVGVGDAVHTAIITGALWTLKGSIMGMLSHFLRLKEMPVLSITPHFQLAIIQTHITCIFQFRIGYAILAGLKLIKFWKGGRPNLKMETACSKEKTKTV</sequence>
<gene>
    <name evidence="2" type="ORF">P5G62_000575</name>
</gene>
<organism evidence="2 3">
    <name type="scientific">Neobacillus driksii</name>
    <dbReference type="NCBI Taxonomy" id="3035913"/>
    <lineage>
        <taxon>Bacteria</taxon>
        <taxon>Bacillati</taxon>
        <taxon>Bacillota</taxon>
        <taxon>Bacilli</taxon>
        <taxon>Bacillales</taxon>
        <taxon>Bacillaceae</taxon>
        <taxon>Neobacillus</taxon>
    </lineage>
</organism>
<dbReference type="Proteomes" id="UP001241748">
    <property type="component" value="Unassembled WGS sequence"/>
</dbReference>
<keyword evidence="1" id="KW-1133">Transmembrane helix</keyword>
<protein>
    <submittedName>
        <fullName evidence="2">DUF2953 domain-containing protein</fullName>
    </submittedName>
</protein>
<dbReference type="Pfam" id="PF11167">
    <property type="entry name" value="DUF2953"/>
    <property type="match status" value="1"/>
</dbReference>
<evidence type="ECO:0000313" key="2">
    <source>
        <dbReference type="EMBL" id="MFB3165633.1"/>
    </source>
</evidence>
<comment type="caution">
    <text evidence="2">The sequence shown here is derived from an EMBL/GenBank/DDBJ whole genome shotgun (WGS) entry which is preliminary data.</text>
</comment>
<keyword evidence="1" id="KW-0812">Transmembrane</keyword>
<dbReference type="EMBL" id="JAROBZ020000001">
    <property type="protein sequence ID" value="MFB3165633.1"/>
    <property type="molecule type" value="Genomic_DNA"/>
</dbReference>
<evidence type="ECO:0000313" key="3">
    <source>
        <dbReference type="Proteomes" id="UP001241748"/>
    </source>
</evidence>
<keyword evidence="3" id="KW-1185">Reference proteome</keyword>
<keyword evidence="1" id="KW-0472">Membrane</keyword>
<feature type="transmembrane region" description="Helical" evidence="1">
    <location>
        <begin position="6"/>
        <end position="25"/>
    </location>
</feature>